<dbReference type="SMART" id="SM00354">
    <property type="entry name" value="HTH_LACI"/>
    <property type="match status" value="1"/>
</dbReference>
<dbReference type="PANTHER" id="PTHR30146:SF109">
    <property type="entry name" value="HTH-TYPE TRANSCRIPTIONAL REGULATOR GALS"/>
    <property type="match status" value="1"/>
</dbReference>
<evidence type="ECO:0000256" key="2">
    <source>
        <dbReference type="ARBA" id="ARBA00023125"/>
    </source>
</evidence>
<organism evidence="5 6">
    <name type="scientific">Tabrizicola piscis</name>
    <dbReference type="NCBI Taxonomy" id="2494374"/>
    <lineage>
        <taxon>Bacteria</taxon>
        <taxon>Pseudomonadati</taxon>
        <taxon>Pseudomonadota</taxon>
        <taxon>Alphaproteobacteria</taxon>
        <taxon>Rhodobacterales</taxon>
        <taxon>Paracoccaceae</taxon>
        <taxon>Tabrizicola</taxon>
    </lineage>
</organism>
<dbReference type="RefSeq" id="WP_125325535.1">
    <property type="nucleotide sequence ID" value="NZ_CP034328.1"/>
</dbReference>
<evidence type="ECO:0000256" key="1">
    <source>
        <dbReference type="ARBA" id="ARBA00023015"/>
    </source>
</evidence>
<name>A0A3S8U737_9RHOB</name>
<evidence type="ECO:0000313" key="5">
    <source>
        <dbReference type="EMBL" id="AZL59340.1"/>
    </source>
</evidence>
<dbReference type="InterPro" id="IPR010982">
    <property type="entry name" value="Lambda_DNA-bd_dom_sf"/>
</dbReference>
<gene>
    <name evidence="5" type="ORF">EI545_11080</name>
</gene>
<sequence>MSRPTIEDVARIAGVSIATVSRCLHMPDVVAVKTRERVLSAVRQTGYNLNAAAQSLRQRRSNTVLVVVPDIGNTFFSEILGGIEAEASAAGLTMLIGDTGRIKAREDAYVRYLLNGRADGALLLADPQAAWFDIPTRNAVGLPPIVTISEVGPDSGPVTVSINNEAAAAAAVGHLIAQGHRRIAHVAGPVSNVLTEQRLRGYRRALREAGLTLDPGLEFPGDFGLASGRAAFERFQALDPHPSALFFANDEMAMGFLASAYAAGVRVPRDVSVVGFDDIHFAQSCIPALTTIRQPRAEMGATAMRLLLEIIGGAAPASVQLPYELVIRDSTTRA</sequence>
<keyword evidence="6" id="KW-1185">Reference proteome</keyword>
<dbReference type="EMBL" id="CP034328">
    <property type="protein sequence ID" value="AZL59340.1"/>
    <property type="molecule type" value="Genomic_DNA"/>
</dbReference>
<dbReference type="GO" id="GO:0003700">
    <property type="term" value="F:DNA-binding transcription factor activity"/>
    <property type="evidence" value="ECO:0007669"/>
    <property type="project" value="TreeGrafter"/>
</dbReference>
<evidence type="ECO:0000256" key="3">
    <source>
        <dbReference type="ARBA" id="ARBA00023163"/>
    </source>
</evidence>
<protein>
    <submittedName>
        <fullName evidence="5">LacI family transcriptional regulator</fullName>
    </submittedName>
</protein>
<dbReference type="SUPFAM" id="SSF53822">
    <property type="entry name" value="Periplasmic binding protein-like I"/>
    <property type="match status" value="1"/>
</dbReference>
<feature type="domain" description="HTH lacI-type" evidence="4">
    <location>
        <begin position="4"/>
        <end position="58"/>
    </location>
</feature>
<proteinExistence type="predicted"/>
<dbReference type="Gene3D" id="1.10.260.40">
    <property type="entry name" value="lambda repressor-like DNA-binding domains"/>
    <property type="match status" value="1"/>
</dbReference>
<dbReference type="CDD" id="cd01392">
    <property type="entry name" value="HTH_LacI"/>
    <property type="match status" value="1"/>
</dbReference>
<dbReference type="AlphaFoldDB" id="A0A3S8U737"/>
<dbReference type="CDD" id="cd06284">
    <property type="entry name" value="PBP1_LacI-like"/>
    <property type="match status" value="1"/>
</dbReference>
<dbReference type="Gene3D" id="3.40.50.2300">
    <property type="match status" value="2"/>
</dbReference>
<reference evidence="5 6" key="1">
    <citation type="submission" date="2018-12" db="EMBL/GenBank/DDBJ databases">
        <title>Complete genome sequencing of Tabrizicola sp. K13M18.</title>
        <authorList>
            <person name="Bae J.-W."/>
        </authorList>
    </citation>
    <scope>NUCLEOTIDE SEQUENCE [LARGE SCALE GENOMIC DNA]</scope>
    <source>
        <strain evidence="5 6">K13M18</strain>
    </source>
</reference>
<dbReference type="Pfam" id="PF13377">
    <property type="entry name" value="Peripla_BP_3"/>
    <property type="match status" value="1"/>
</dbReference>
<evidence type="ECO:0000259" key="4">
    <source>
        <dbReference type="PROSITE" id="PS50932"/>
    </source>
</evidence>
<dbReference type="PROSITE" id="PS50932">
    <property type="entry name" value="HTH_LACI_2"/>
    <property type="match status" value="1"/>
</dbReference>
<keyword evidence="2" id="KW-0238">DNA-binding</keyword>
<dbReference type="InterPro" id="IPR046335">
    <property type="entry name" value="LacI/GalR-like_sensor"/>
</dbReference>
<dbReference type="Pfam" id="PF00356">
    <property type="entry name" value="LacI"/>
    <property type="match status" value="1"/>
</dbReference>
<keyword evidence="1" id="KW-0805">Transcription regulation</keyword>
<keyword evidence="3" id="KW-0804">Transcription</keyword>
<dbReference type="PANTHER" id="PTHR30146">
    <property type="entry name" value="LACI-RELATED TRANSCRIPTIONAL REPRESSOR"/>
    <property type="match status" value="1"/>
</dbReference>
<dbReference type="GO" id="GO:0000976">
    <property type="term" value="F:transcription cis-regulatory region binding"/>
    <property type="evidence" value="ECO:0007669"/>
    <property type="project" value="TreeGrafter"/>
</dbReference>
<dbReference type="KEGG" id="taw:EI545_11080"/>
<dbReference type="SUPFAM" id="SSF47413">
    <property type="entry name" value="lambda repressor-like DNA-binding domains"/>
    <property type="match status" value="1"/>
</dbReference>
<evidence type="ECO:0000313" key="6">
    <source>
        <dbReference type="Proteomes" id="UP000282002"/>
    </source>
</evidence>
<dbReference type="InterPro" id="IPR000843">
    <property type="entry name" value="HTH_LacI"/>
</dbReference>
<dbReference type="Proteomes" id="UP000282002">
    <property type="component" value="Chromosome"/>
</dbReference>
<dbReference type="InterPro" id="IPR028082">
    <property type="entry name" value="Peripla_BP_I"/>
</dbReference>
<accession>A0A3S8U737</accession>
<dbReference type="OrthoDB" id="234496at2"/>